<feature type="compositionally biased region" description="Low complexity" evidence="2">
    <location>
        <begin position="604"/>
        <end position="621"/>
    </location>
</feature>
<feature type="compositionally biased region" description="Low complexity" evidence="2">
    <location>
        <begin position="185"/>
        <end position="203"/>
    </location>
</feature>
<feature type="region of interest" description="Disordered" evidence="2">
    <location>
        <begin position="1"/>
        <end position="304"/>
    </location>
</feature>
<evidence type="ECO:0000256" key="1">
    <source>
        <dbReference type="SAM" id="Coils"/>
    </source>
</evidence>
<feature type="compositionally biased region" description="Basic and acidic residues" evidence="2">
    <location>
        <begin position="213"/>
        <end position="225"/>
    </location>
</feature>
<comment type="caution">
    <text evidence="3">The sequence shown here is derived from an EMBL/GenBank/DDBJ whole genome shotgun (WGS) entry which is preliminary data.</text>
</comment>
<feature type="compositionally biased region" description="Basic and acidic residues" evidence="2">
    <location>
        <begin position="75"/>
        <end position="94"/>
    </location>
</feature>
<feature type="compositionally biased region" description="Polar residues" evidence="2">
    <location>
        <begin position="828"/>
        <end position="843"/>
    </location>
</feature>
<feature type="region of interest" description="Disordered" evidence="2">
    <location>
        <begin position="557"/>
        <end position="659"/>
    </location>
</feature>
<evidence type="ECO:0000256" key="2">
    <source>
        <dbReference type="SAM" id="MobiDB-lite"/>
    </source>
</evidence>
<feature type="region of interest" description="Disordered" evidence="2">
    <location>
        <begin position="320"/>
        <end position="480"/>
    </location>
</feature>
<gene>
    <name evidence="3" type="ORF">QBC37DRAFT_280376</name>
</gene>
<feature type="compositionally biased region" description="Acidic residues" evidence="2">
    <location>
        <begin position="744"/>
        <end position="753"/>
    </location>
</feature>
<dbReference type="EMBL" id="MU858073">
    <property type="protein sequence ID" value="KAK4215993.1"/>
    <property type="molecule type" value="Genomic_DNA"/>
</dbReference>
<evidence type="ECO:0000313" key="3">
    <source>
        <dbReference type="EMBL" id="KAK4215993.1"/>
    </source>
</evidence>
<feature type="compositionally biased region" description="Basic and acidic residues" evidence="2">
    <location>
        <begin position="701"/>
        <end position="712"/>
    </location>
</feature>
<sequence length="843" mass="90017">MPSLWKSGSTSGRAKAAGRKSIRGTISGPIPIPDEEEFPIRSPGQVAGPAAMTSDDEFPIRTPGAGIAGPIPPGELDKTPEFEPEKVELVKEKQLQPPPQTHDSDSEIEPVQSPPDPADAPLPDNAPITEPMVIQDLVPEAPTHPAPEPPSSAVAPVGRTSRTPPQRASPPRNSPERVSPLRNSPLRATTAPPTRRTTAPLPASVRYSVVSDEPSKHSQNKDTPQRKKSTLRTALGRLFGRNKRKTTNGAPTSAPISEHESEPMGSSHHRSDPTALARSKDISPKRSASLPINEFDRPLRSHSIGPDDIMAIESARNSLQAEAVNASPSGGARRRAATTATSRLFYPPRPRESEWGAGLSPRPASSHGRAASRLGGSGDPEDPSEIGRAITSDIGGAGVGRRRSRSLSGLQDINVARPGTRRRSDEIRFWRESYDPGFMSPLSSNAPDDPDADDTGVIDMGAPESSANDHPPKTPPQPFNFGSISNEMVGMKITQAVSIDTRIGNLESRARKLERVVDHLCRAVPGFRTPVADVPPTERPSTADQPGFLFTNAVPPTIPAIYQTPPAGGKGPRPRSASRHSVETDTHSQMSFGDAPTFVGSLHPPSTSPAQSQSQTTATTTAPPPAINIDRPTSTSTVRGATSLPALGQNTSSNNNPDQYSNLVAQLEAERAARLELEAQVKKLSERLNTLSTTMFAMVRDPAKSRSQERLTQHTPGSSPAPPTPKMLAVPSPQGAAKTSSVFETDDEDDDEQQPPGIKESKSGTKGARPDSIVTTEEQEDFQTPFERPPLYGAFGEELRPDDDEDDEVQGESDGGSDHKRKKAARTLSLSQLTLGKGQPTQI</sequence>
<feature type="compositionally biased region" description="Acidic residues" evidence="2">
    <location>
        <begin position="800"/>
        <end position="811"/>
    </location>
</feature>
<name>A0AAN7B9P7_9PEZI</name>
<keyword evidence="4" id="KW-1185">Reference proteome</keyword>
<feature type="coiled-coil region" evidence="1">
    <location>
        <begin position="660"/>
        <end position="694"/>
    </location>
</feature>
<reference evidence="3" key="2">
    <citation type="submission" date="2023-05" db="EMBL/GenBank/DDBJ databases">
        <authorList>
            <consortium name="Lawrence Berkeley National Laboratory"/>
            <person name="Steindorff A."/>
            <person name="Hensen N."/>
            <person name="Bonometti L."/>
            <person name="Westerberg I."/>
            <person name="Brannstrom I.O."/>
            <person name="Guillou S."/>
            <person name="Cros-Aarteil S."/>
            <person name="Calhoun S."/>
            <person name="Haridas S."/>
            <person name="Kuo A."/>
            <person name="Mondo S."/>
            <person name="Pangilinan J."/>
            <person name="Riley R."/>
            <person name="Labutti K."/>
            <person name="Andreopoulos B."/>
            <person name="Lipzen A."/>
            <person name="Chen C."/>
            <person name="Yanf M."/>
            <person name="Daum C."/>
            <person name="Ng V."/>
            <person name="Clum A."/>
            <person name="Ohm R."/>
            <person name="Martin F."/>
            <person name="Silar P."/>
            <person name="Natvig D."/>
            <person name="Lalanne C."/>
            <person name="Gautier V."/>
            <person name="Ament-Velasquez S.L."/>
            <person name="Kruys A."/>
            <person name="Hutchinson M.I."/>
            <person name="Powell A.J."/>
            <person name="Barry K."/>
            <person name="Miller A.N."/>
            <person name="Grigoriev I.V."/>
            <person name="Debuchy R."/>
            <person name="Gladieux P."/>
            <person name="Thoren M.H."/>
            <person name="Johannesson H."/>
        </authorList>
    </citation>
    <scope>NUCLEOTIDE SEQUENCE</scope>
    <source>
        <strain evidence="3">PSN293</strain>
    </source>
</reference>
<dbReference type="Proteomes" id="UP001301769">
    <property type="component" value="Unassembled WGS sequence"/>
</dbReference>
<feature type="compositionally biased region" description="Polar residues" evidence="2">
    <location>
        <begin position="1"/>
        <end position="12"/>
    </location>
</feature>
<reference evidence="3" key="1">
    <citation type="journal article" date="2023" name="Mol. Phylogenet. Evol.">
        <title>Genome-scale phylogeny and comparative genomics of the fungal order Sordariales.</title>
        <authorList>
            <person name="Hensen N."/>
            <person name="Bonometti L."/>
            <person name="Westerberg I."/>
            <person name="Brannstrom I.O."/>
            <person name="Guillou S."/>
            <person name="Cros-Aarteil S."/>
            <person name="Calhoun S."/>
            <person name="Haridas S."/>
            <person name="Kuo A."/>
            <person name="Mondo S."/>
            <person name="Pangilinan J."/>
            <person name="Riley R."/>
            <person name="LaButti K."/>
            <person name="Andreopoulos B."/>
            <person name="Lipzen A."/>
            <person name="Chen C."/>
            <person name="Yan M."/>
            <person name="Daum C."/>
            <person name="Ng V."/>
            <person name="Clum A."/>
            <person name="Steindorff A."/>
            <person name="Ohm R.A."/>
            <person name="Martin F."/>
            <person name="Silar P."/>
            <person name="Natvig D.O."/>
            <person name="Lalanne C."/>
            <person name="Gautier V."/>
            <person name="Ament-Velasquez S.L."/>
            <person name="Kruys A."/>
            <person name="Hutchinson M.I."/>
            <person name="Powell A.J."/>
            <person name="Barry K."/>
            <person name="Miller A.N."/>
            <person name="Grigoriev I.V."/>
            <person name="Debuchy R."/>
            <person name="Gladieux P."/>
            <person name="Hiltunen Thoren M."/>
            <person name="Johannesson H."/>
        </authorList>
    </citation>
    <scope>NUCLEOTIDE SEQUENCE</scope>
    <source>
        <strain evidence="3">PSN293</strain>
    </source>
</reference>
<evidence type="ECO:0000313" key="4">
    <source>
        <dbReference type="Proteomes" id="UP001301769"/>
    </source>
</evidence>
<keyword evidence="1" id="KW-0175">Coiled coil</keyword>
<protein>
    <submittedName>
        <fullName evidence="3">Uncharacterized protein</fullName>
    </submittedName>
</protein>
<feature type="compositionally biased region" description="Polar residues" evidence="2">
    <location>
        <begin position="631"/>
        <end position="640"/>
    </location>
</feature>
<organism evidence="3 4">
    <name type="scientific">Rhypophila decipiens</name>
    <dbReference type="NCBI Taxonomy" id="261697"/>
    <lineage>
        <taxon>Eukaryota</taxon>
        <taxon>Fungi</taxon>
        <taxon>Dikarya</taxon>
        <taxon>Ascomycota</taxon>
        <taxon>Pezizomycotina</taxon>
        <taxon>Sordariomycetes</taxon>
        <taxon>Sordariomycetidae</taxon>
        <taxon>Sordariales</taxon>
        <taxon>Naviculisporaceae</taxon>
        <taxon>Rhypophila</taxon>
    </lineage>
</organism>
<accession>A0AAN7B9P7</accession>
<dbReference type="AlphaFoldDB" id="A0AAN7B9P7"/>
<feature type="compositionally biased region" description="Basic and acidic residues" evidence="2">
    <location>
        <begin position="422"/>
        <end position="434"/>
    </location>
</feature>
<feature type="compositionally biased region" description="Polar residues" evidence="2">
    <location>
        <begin position="648"/>
        <end position="659"/>
    </location>
</feature>
<proteinExistence type="predicted"/>
<feature type="region of interest" description="Disordered" evidence="2">
    <location>
        <begin position="697"/>
        <end position="843"/>
    </location>
</feature>